<dbReference type="SUPFAM" id="SSF55785">
    <property type="entry name" value="PYP-like sensor domain (PAS domain)"/>
    <property type="match status" value="1"/>
</dbReference>
<comment type="cofactor">
    <cofactor evidence="2">
        <name>FMN</name>
        <dbReference type="ChEBI" id="CHEBI:58210"/>
    </cofactor>
</comment>
<dbReference type="PANTHER" id="PTHR45846">
    <property type="entry name" value="TRNA-DIHYDROURIDINE(47) SYNTHASE [NAD(P)(+)]-LIKE"/>
    <property type="match status" value="1"/>
</dbReference>
<dbReference type="CDD" id="cd00130">
    <property type="entry name" value="PAS"/>
    <property type="match status" value="1"/>
</dbReference>
<keyword evidence="9" id="KW-0521">NADP</keyword>
<dbReference type="InterPro" id="IPR003594">
    <property type="entry name" value="HATPase_dom"/>
</dbReference>
<keyword evidence="10 13" id="KW-0560">Oxidoreductase</keyword>
<evidence type="ECO:0000256" key="7">
    <source>
        <dbReference type="ARBA" id="ARBA00022643"/>
    </source>
</evidence>
<feature type="domain" description="Histidine kinase" evidence="12">
    <location>
        <begin position="471"/>
        <end position="690"/>
    </location>
</feature>
<dbReference type="NCBIfam" id="TIGR00737">
    <property type="entry name" value="nifR3_yhdG"/>
    <property type="match status" value="1"/>
</dbReference>
<keyword evidence="7" id="KW-0288">FMN</keyword>
<proteinExistence type="inferred from homology"/>
<dbReference type="EC" id="2.7.13.3" evidence="4"/>
<dbReference type="SMART" id="SM00387">
    <property type="entry name" value="HATPase_c"/>
    <property type="match status" value="1"/>
</dbReference>
<dbReference type="InterPro" id="IPR005467">
    <property type="entry name" value="His_kinase_dom"/>
</dbReference>
<dbReference type="SUPFAM" id="SSF51395">
    <property type="entry name" value="FMN-linked oxidoreductases"/>
    <property type="match status" value="1"/>
</dbReference>
<protein>
    <recommendedName>
        <fullName evidence="4">histidine kinase</fullName>
        <ecNumber evidence="4">2.7.13.3</ecNumber>
    </recommendedName>
</protein>
<comment type="catalytic activity">
    <reaction evidence="1">
        <text>ATP + protein L-histidine = ADP + protein N-phospho-L-histidine.</text>
        <dbReference type="EC" id="2.7.13.3"/>
    </reaction>
</comment>
<evidence type="ECO:0000256" key="3">
    <source>
        <dbReference type="ARBA" id="ARBA00009542"/>
    </source>
</evidence>
<gene>
    <name evidence="13" type="primary">dusB</name>
    <name evidence="13" type="ORF">K6K41_00935</name>
</gene>
<evidence type="ECO:0000313" key="13">
    <source>
        <dbReference type="EMBL" id="QZO00377.1"/>
    </source>
</evidence>
<dbReference type="InterPro" id="IPR003661">
    <property type="entry name" value="HisK_dim/P_dom"/>
</dbReference>
<dbReference type="GO" id="GO:0017150">
    <property type="term" value="F:tRNA dihydrouridine synthase activity"/>
    <property type="evidence" value="ECO:0007669"/>
    <property type="project" value="InterPro"/>
</dbReference>
<feature type="region of interest" description="Disordered" evidence="11">
    <location>
        <begin position="297"/>
        <end position="339"/>
    </location>
</feature>
<dbReference type="Pfam" id="PF01207">
    <property type="entry name" value="Dus"/>
    <property type="match status" value="1"/>
</dbReference>
<dbReference type="InterPro" id="IPR013785">
    <property type="entry name" value="Aldolase_TIM"/>
</dbReference>
<evidence type="ECO:0000256" key="10">
    <source>
        <dbReference type="ARBA" id="ARBA00023002"/>
    </source>
</evidence>
<evidence type="ECO:0000256" key="9">
    <source>
        <dbReference type="ARBA" id="ARBA00022857"/>
    </source>
</evidence>
<dbReference type="GO" id="GO:0003723">
    <property type="term" value="F:RNA binding"/>
    <property type="evidence" value="ECO:0007669"/>
    <property type="project" value="TreeGrafter"/>
</dbReference>
<dbReference type="SMART" id="SM00388">
    <property type="entry name" value="HisKA"/>
    <property type="match status" value="1"/>
</dbReference>
<dbReference type="InterPro" id="IPR035587">
    <property type="entry name" value="DUS-like_FMN-bd"/>
</dbReference>
<sequence length="699" mass="74089">MRNPVALAPMSGVTDVVFRRIAARLGAGVVVSEMVASGELARADSEARLRAEGGGLDLHVVQLAGRNPAWMAEAAKVAVGSGAAIVDINMGCPAKKVVGGHGGSALLKELDLAVRLIDATVAAVEVPVTVKMRLGWDETSIVAPELAVRAEAAGAKMLTVHGRTRAQFYEGRADWSAIAAVTSAVQIPVIANGDLTTFEDAPAMLTASGAAGVMIGRGAQGRPWFPGQVAEFLATGLAPDAPSVDDQRALALEHYDGLLGLYGRDVGVRHARKHLGWTLDAVAASVGTPIPPAAKAAAMTAPTPGRPCGLRPRARRTSVEGRRVSAAATEHKPRTGAGAPEAVLNALPHPVLCVGADGRIVDVNVSAEAFFEVSANVLRRHDIREFVPFGSPLVALIEQARERNAPVNEYRVDLGTPRNGGERIVDIHVAPLSEKPGVHVVVLQERTIADKMDRQLTHRGAARSVTALAAMLAHEIKNPLSGIRGAAQLLEQSASDEDRALTRLICDEADRIVKLVDRMEVFSDERPIEREAVNIHSVLEHVKRLAMTGFGRNVRIVEEYDPSLPPVLANRDQLIQVFLNLVKNAAESIGDAEDGEIHLSTAFKPGVRLSVPGSSAKVSLPLQFIVRDNGPGVPEDLVPHLFDPFVTTKPTGSGLGLALVAKIIGNHGGIVECESQPRRTLFRVLMPMYVAGDGRAQRS</sequence>
<dbReference type="Gene3D" id="3.30.565.10">
    <property type="entry name" value="Histidine kinase-like ATPase, C-terminal domain"/>
    <property type="match status" value="1"/>
</dbReference>
<dbReference type="GO" id="GO:0050660">
    <property type="term" value="F:flavin adenine dinucleotide binding"/>
    <property type="evidence" value="ECO:0007669"/>
    <property type="project" value="InterPro"/>
</dbReference>
<keyword evidence="6" id="KW-0285">Flavoprotein</keyword>
<dbReference type="InterPro" id="IPR036890">
    <property type="entry name" value="HATPase_C_sf"/>
</dbReference>
<dbReference type="Proteomes" id="UP000825701">
    <property type="component" value="Chromosome"/>
</dbReference>
<dbReference type="InterPro" id="IPR018517">
    <property type="entry name" value="tRNA_hU_synthase_CS"/>
</dbReference>
<dbReference type="InterPro" id="IPR004358">
    <property type="entry name" value="Sig_transdc_His_kin-like_C"/>
</dbReference>
<dbReference type="Pfam" id="PF00512">
    <property type="entry name" value="HisKA"/>
    <property type="match status" value="1"/>
</dbReference>
<dbReference type="InterPro" id="IPR013767">
    <property type="entry name" value="PAS_fold"/>
</dbReference>
<dbReference type="PANTHER" id="PTHR45846:SF1">
    <property type="entry name" value="TRNA-DIHYDROURIDINE(47) SYNTHASE [NAD(P)(+)]-LIKE"/>
    <property type="match status" value="1"/>
</dbReference>
<dbReference type="InterPro" id="IPR000014">
    <property type="entry name" value="PAS"/>
</dbReference>
<dbReference type="Gene3D" id="3.30.450.20">
    <property type="entry name" value="PAS domain"/>
    <property type="match status" value="1"/>
</dbReference>
<dbReference type="GO" id="GO:0000155">
    <property type="term" value="F:phosphorelay sensor kinase activity"/>
    <property type="evidence" value="ECO:0007669"/>
    <property type="project" value="InterPro"/>
</dbReference>
<evidence type="ECO:0000313" key="14">
    <source>
        <dbReference type="Proteomes" id="UP000825701"/>
    </source>
</evidence>
<accession>A0A9E6ULC2</accession>
<evidence type="ECO:0000256" key="1">
    <source>
        <dbReference type="ARBA" id="ARBA00000085"/>
    </source>
</evidence>
<dbReference type="SUPFAM" id="SSF47384">
    <property type="entry name" value="Homodimeric domain of signal transducing histidine kinase"/>
    <property type="match status" value="1"/>
</dbReference>
<name>A0A9E6ULC2_9HYPH</name>
<dbReference type="Gene3D" id="1.10.287.130">
    <property type="match status" value="1"/>
</dbReference>
<evidence type="ECO:0000256" key="11">
    <source>
        <dbReference type="SAM" id="MobiDB-lite"/>
    </source>
</evidence>
<dbReference type="InterPro" id="IPR036097">
    <property type="entry name" value="HisK_dim/P_sf"/>
</dbReference>
<comment type="similarity">
    <text evidence="3">Belongs to the Dus family.</text>
</comment>
<organism evidence="13 14">
    <name type="scientific">Chenggangzhangella methanolivorans</name>
    <dbReference type="NCBI Taxonomy" id="1437009"/>
    <lineage>
        <taxon>Bacteria</taxon>
        <taxon>Pseudomonadati</taxon>
        <taxon>Pseudomonadota</taxon>
        <taxon>Alphaproteobacteria</taxon>
        <taxon>Hyphomicrobiales</taxon>
        <taxon>Methylopilaceae</taxon>
        <taxon>Chenggangzhangella</taxon>
    </lineage>
</organism>
<evidence type="ECO:0000256" key="8">
    <source>
        <dbReference type="ARBA" id="ARBA00022694"/>
    </source>
</evidence>
<evidence type="ECO:0000259" key="12">
    <source>
        <dbReference type="PROSITE" id="PS50109"/>
    </source>
</evidence>
<dbReference type="SUPFAM" id="SSF55874">
    <property type="entry name" value="ATPase domain of HSP90 chaperone/DNA topoisomerase II/histidine kinase"/>
    <property type="match status" value="1"/>
</dbReference>
<dbReference type="AlphaFoldDB" id="A0A9E6ULC2"/>
<dbReference type="InterPro" id="IPR035965">
    <property type="entry name" value="PAS-like_dom_sf"/>
</dbReference>
<evidence type="ECO:0000256" key="2">
    <source>
        <dbReference type="ARBA" id="ARBA00001917"/>
    </source>
</evidence>
<dbReference type="CDD" id="cd00082">
    <property type="entry name" value="HisKA"/>
    <property type="match status" value="1"/>
</dbReference>
<dbReference type="Pfam" id="PF00989">
    <property type="entry name" value="PAS"/>
    <property type="match status" value="1"/>
</dbReference>
<dbReference type="KEGG" id="cmet:K6K41_00935"/>
<dbReference type="InterPro" id="IPR004652">
    <property type="entry name" value="DusB-like"/>
</dbReference>
<keyword evidence="5" id="KW-0597">Phosphoprotein</keyword>
<feature type="compositionally biased region" description="Basic and acidic residues" evidence="11">
    <location>
        <begin position="317"/>
        <end position="333"/>
    </location>
</feature>
<dbReference type="PROSITE" id="PS01136">
    <property type="entry name" value="UPF0034"/>
    <property type="match status" value="1"/>
</dbReference>
<keyword evidence="14" id="KW-1185">Reference proteome</keyword>
<evidence type="ECO:0000256" key="6">
    <source>
        <dbReference type="ARBA" id="ARBA00022630"/>
    </source>
</evidence>
<evidence type="ECO:0000256" key="5">
    <source>
        <dbReference type="ARBA" id="ARBA00022553"/>
    </source>
</evidence>
<keyword evidence="8" id="KW-0819">tRNA processing</keyword>
<dbReference type="Pfam" id="PF02518">
    <property type="entry name" value="HATPase_c"/>
    <property type="match status" value="1"/>
</dbReference>
<dbReference type="PRINTS" id="PR00344">
    <property type="entry name" value="BCTRLSENSOR"/>
</dbReference>
<evidence type="ECO:0000256" key="4">
    <source>
        <dbReference type="ARBA" id="ARBA00012438"/>
    </source>
</evidence>
<dbReference type="PROSITE" id="PS50109">
    <property type="entry name" value="HIS_KIN"/>
    <property type="match status" value="1"/>
</dbReference>
<dbReference type="CDD" id="cd02801">
    <property type="entry name" value="DUS_like_FMN"/>
    <property type="match status" value="1"/>
</dbReference>
<dbReference type="EMBL" id="CP081869">
    <property type="protein sequence ID" value="QZO00377.1"/>
    <property type="molecule type" value="Genomic_DNA"/>
</dbReference>
<reference evidence="13" key="1">
    <citation type="submission" date="2021-08" db="EMBL/GenBank/DDBJ databases">
        <authorList>
            <person name="Zhang H."/>
            <person name="Xu M."/>
            <person name="Yu Z."/>
            <person name="Yang L."/>
            <person name="Cai Y."/>
        </authorList>
    </citation>
    <scope>NUCLEOTIDE SEQUENCE</scope>
    <source>
        <strain evidence="13">CHL1</strain>
    </source>
</reference>
<dbReference type="GO" id="GO:0006355">
    <property type="term" value="P:regulation of DNA-templated transcription"/>
    <property type="evidence" value="ECO:0007669"/>
    <property type="project" value="InterPro"/>
</dbReference>
<dbReference type="Gene3D" id="3.20.20.70">
    <property type="entry name" value="Aldolase class I"/>
    <property type="match status" value="1"/>
</dbReference>